<feature type="compositionally biased region" description="Polar residues" evidence="1">
    <location>
        <begin position="311"/>
        <end position="324"/>
    </location>
</feature>
<dbReference type="InterPro" id="IPR036366">
    <property type="entry name" value="PGBDSf"/>
</dbReference>
<dbReference type="Pfam" id="PF01471">
    <property type="entry name" value="PG_binding_1"/>
    <property type="match status" value="1"/>
</dbReference>
<dbReference type="EMBL" id="JAETWB010000098">
    <property type="protein sequence ID" value="MBL6082673.1"/>
    <property type="molecule type" value="Genomic_DNA"/>
</dbReference>
<protein>
    <submittedName>
        <fullName evidence="3">Peptidoglycan-binding protein</fullName>
    </submittedName>
</protein>
<dbReference type="SUPFAM" id="SSF47090">
    <property type="entry name" value="PGBD-like"/>
    <property type="match status" value="1"/>
</dbReference>
<comment type="caution">
    <text evidence="3">The sequence shown here is derived from an EMBL/GenBank/DDBJ whole genome shotgun (WGS) entry which is preliminary data.</text>
</comment>
<organism evidence="3 4">
    <name type="scientific">Belnapia arida</name>
    <dbReference type="NCBI Taxonomy" id="2804533"/>
    <lineage>
        <taxon>Bacteria</taxon>
        <taxon>Pseudomonadati</taxon>
        <taxon>Pseudomonadota</taxon>
        <taxon>Alphaproteobacteria</taxon>
        <taxon>Acetobacterales</taxon>
        <taxon>Roseomonadaceae</taxon>
        <taxon>Belnapia</taxon>
    </lineage>
</organism>
<accession>A0ABS1UDD0</accession>
<evidence type="ECO:0000313" key="3">
    <source>
        <dbReference type="EMBL" id="MBL6082673.1"/>
    </source>
</evidence>
<proteinExistence type="predicted"/>
<name>A0ABS1UDD0_9PROT</name>
<evidence type="ECO:0000313" key="4">
    <source>
        <dbReference type="Proteomes" id="UP000660885"/>
    </source>
</evidence>
<feature type="domain" description="Peptidoglycan binding-like" evidence="2">
    <location>
        <begin position="198"/>
        <end position="238"/>
    </location>
</feature>
<dbReference type="InterPro" id="IPR002477">
    <property type="entry name" value="Peptidoglycan-bd-like"/>
</dbReference>
<sequence length="532" mass="57576">MERREGEDYVLGTAFNCDGKYNAEAARIFRNVRITHLSIGRNLGPEGCGTRAPVNSAPNGLGVRTTAPIAPHGAPRTGLGPSFDCNSLTATLEPLPQLICMDAGLARLDLAFSQAFQALRQQVGEAGLRDLRREAVEFTNGVLDRCGIPRNGTATPELLRQSRACTASRYEGQRQIWLRSLGPEARQEAERPLAMHIELQRALQTLGHIPDTAAIDGVYGPATRSAIMSWQRAAGLPTAGWLSDRDASVLTAAVSSNRSSTSDFQAQAEALRLRTAELEKALNAISEPFAVAPSGENRGTNGTAAAPQPDVGSQPNPMESNVTLSDRCRQRAQKDEESMNGMLPGPYRFSYTAAAERNDDSVVPQLRVAEISQSVLDPAGGQNTVRWICFFEAGELKKVQTVLSIGGKNITMPADVDGNPERAFERRARDNAEGVISAKDSRRRIWNLTSLAYSLLQSSADAKEMEAQCKSYFNRATASRESESVALEAQNMCVTLAQVACSSPWKLNGQASFLPYSIPRMYCRSLSIVLGG</sequence>
<dbReference type="InterPro" id="IPR036365">
    <property type="entry name" value="PGBD-like_sf"/>
</dbReference>
<reference evidence="3 4" key="1">
    <citation type="submission" date="2021-01" db="EMBL/GenBank/DDBJ databases">
        <title>Belnapia mucosa sp. nov. and Belnapia arida sp. nov., isolated from the Tabernas Desert (Almeria, Spain).</title>
        <authorList>
            <person name="Molina-Menor E."/>
            <person name="Vidal-Verdu A."/>
            <person name="Calonge A."/>
            <person name="Satari L."/>
            <person name="Pereto J."/>
            <person name="Porcar M."/>
        </authorList>
    </citation>
    <scope>NUCLEOTIDE SEQUENCE [LARGE SCALE GENOMIC DNA]</scope>
    <source>
        <strain evidence="3 4">T18</strain>
    </source>
</reference>
<evidence type="ECO:0000259" key="2">
    <source>
        <dbReference type="Pfam" id="PF01471"/>
    </source>
</evidence>
<feature type="region of interest" description="Disordered" evidence="1">
    <location>
        <begin position="291"/>
        <end position="326"/>
    </location>
</feature>
<keyword evidence="4" id="KW-1185">Reference proteome</keyword>
<dbReference type="RefSeq" id="WP_202836005.1">
    <property type="nucleotide sequence ID" value="NZ_JAETWB010000098.1"/>
</dbReference>
<dbReference type="Proteomes" id="UP000660885">
    <property type="component" value="Unassembled WGS sequence"/>
</dbReference>
<evidence type="ECO:0000256" key="1">
    <source>
        <dbReference type="SAM" id="MobiDB-lite"/>
    </source>
</evidence>
<dbReference type="Gene3D" id="1.10.101.10">
    <property type="entry name" value="PGBD-like superfamily/PGBD"/>
    <property type="match status" value="1"/>
</dbReference>
<gene>
    <name evidence="3" type="ORF">JMJ56_32435</name>
</gene>